<name>A0A6A7BME3_9PLEO</name>
<dbReference type="OrthoDB" id="2157530at2759"/>
<dbReference type="AlphaFoldDB" id="A0A6A7BME3"/>
<dbReference type="PANTHER" id="PTHR24148">
    <property type="entry name" value="ANKYRIN REPEAT DOMAIN-CONTAINING PROTEIN 39 HOMOLOG-RELATED"/>
    <property type="match status" value="1"/>
</dbReference>
<proteinExistence type="predicted"/>
<dbReference type="InterPro" id="IPR010730">
    <property type="entry name" value="HET"/>
</dbReference>
<evidence type="ECO:0000259" key="2">
    <source>
        <dbReference type="Pfam" id="PF06985"/>
    </source>
</evidence>
<reference evidence="3" key="1">
    <citation type="submission" date="2020-01" db="EMBL/GenBank/DDBJ databases">
        <authorList>
            <consortium name="DOE Joint Genome Institute"/>
            <person name="Haridas S."/>
            <person name="Albert R."/>
            <person name="Binder M."/>
            <person name="Bloem J."/>
            <person name="Labutti K."/>
            <person name="Salamov A."/>
            <person name="Andreopoulos B."/>
            <person name="Baker S.E."/>
            <person name="Barry K."/>
            <person name="Bills G."/>
            <person name="Bluhm B.H."/>
            <person name="Cannon C."/>
            <person name="Castanera R."/>
            <person name="Culley D.E."/>
            <person name="Daum C."/>
            <person name="Ezra D."/>
            <person name="Gonzalez J.B."/>
            <person name="Henrissat B."/>
            <person name="Kuo A."/>
            <person name="Liang C."/>
            <person name="Lipzen A."/>
            <person name="Lutzoni F."/>
            <person name="Magnuson J."/>
            <person name="Mondo S."/>
            <person name="Nolan M."/>
            <person name="Ohm R."/>
            <person name="Pangilinan J."/>
            <person name="Park H.-J."/>
            <person name="Ramirez L."/>
            <person name="Alfaro M."/>
            <person name="Sun H."/>
            <person name="Tritt A."/>
            <person name="Yoshinaga Y."/>
            <person name="Zwiers L.-H."/>
            <person name="Turgeon B.G."/>
            <person name="Goodwin S.B."/>
            <person name="Spatafora J.W."/>
            <person name="Crous P.W."/>
            <person name="Grigoriev I.V."/>
        </authorList>
    </citation>
    <scope>NUCLEOTIDE SEQUENCE</scope>
    <source>
        <strain evidence="3">IPT5</strain>
    </source>
</reference>
<organism evidence="3 4">
    <name type="scientific">Plenodomus tracheiphilus IPT5</name>
    <dbReference type="NCBI Taxonomy" id="1408161"/>
    <lineage>
        <taxon>Eukaryota</taxon>
        <taxon>Fungi</taxon>
        <taxon>Dikarya</taxon>
        <taxon>Ascomycota</taxon>
        <taxon>Pezizomycotina</taxon>
        <taxon>Dothideomycetes</taxon>
        <taxon>Pleosporomycetidae</taxon>
        <taxon>Pleosporales</taxon>
        <taxon>Pleosporineae</taxon>
        <taxon>Leptosphaeriaceae</taxon>
        <taxon>Plenodomus</taxon>
    </lineage>
</organism>
<gene>
    <name evidence="3" type="ORF">T440DRAFT_209543</name>
</gene>
<evidence type="ECO:0000256" key="1">
    <source>
        <dbReference type="SAM" id="MobiDB-lite"/>
    </source>
</evidence>
<evidence type="ECO:0000313" key="4">
    <source>
        <dbReference type="Proteomes" id="UP000799423"/>
    </source>
</evidence>
<protein>
    <recommendedName>
        <fullName evidence="2">Heterokaryon incompatibility domain-containing protein</fullName>
    </recommendedName>
</protein>
<accession>A0A6A7BME3</accession>
<feature type="region of interest" description="Disordered" evidence="1">
    <location>
        <begin position="265"/>
        <end position="295"/>
    </location>
</feature>
<dbReference type="PANTHER" id="PTHR24148:SF64">
    <property type="entry name" value="HETEROKARYON INCOMPATIBILITY DOMAIN-CONTAINING PROTEIN"/>
    <property type="match status" value="1"/>
</dbReference>
<evidence type="ECO:0000313" key="3">
    <source>
        <dbReference type="EMBL" id="KAF2855318.1"/>
    </source>
</evidence>
<keyword evidence="4" id="KW-1185">Reference proteome</keyword>
<dbReference type="EMBL" id="MU006291">
    <property type="protein sequence ID" value="KAF2855318.1"/>
    <property type="molecule type" value="Genomic_DNA"/>
</dbReference>
<dbReference type="Proteomes" id="UP000799423">
    <property type="component" value="Unassembled WGS sequence"/>
</dbReference>
<dbReference type="InterPro" id="IPR052895">
    <property type="entry name" value="HetReg/Transcr_Mod"/>
</dbReference>
<sequence length="452" mass="51270">MSDDTIALPRLYMPLEDHEFRVLILSPSEDKASQLIAHFETQHLGHDIPAYEAVSYVSGADEGGSILIRHVKLSISWDLREILVRLRHTHHERRLWVDFICVDTDNRWELIRQAQYMSLIYTKASAVLVCLSEKGTRMKPGRAMVIRPIIGKSGSPRPFDKSAKMRFRGFWLSRVWRWRKWRVTPPVQLLRSRADLLWEELKTGGSLHVATINFTIEKGLDGYYGKDIMTILQFARFRSKGRKSAEESLIQRLILALTQRGNDQPGSNSLAIPPCGKGVETGKRNRRRKERHVPESRLKRHLPLPVTVSQQVYSGASVADNLPQTAIEVLGNTGYQQASARTKVPMADGVDMQGFRMSWICVSCTLNLPLFNPCEAVLPTSAVIYYLDDVMCHIYGAFRTINILSRHVVIRALITISNTNQAKCRNWQVALKTSVFKSCSSGGIQYDPLTPM</sequence>
<feature type="domain" description="Heterokaryon incompatibility" evidence="2">
    <location>
        <begin position="51"/>
        <end position="181"/>
    </location>
</feature>
<dbReference type="Pfam" id="PF06985">
    <property type="entry name" value="HET"/>
    <property type="match status" value="1"/>
</dbReference>